<comment type="caution">
    <text evidence="2">The sequence shown here is derived from an EMBL/GenBank/DDBJ whole genome shotgun (WGS) entry which is preliminary data.</text>
</comment>
<accession>A0A7K1RKD1</accession>
<reference evidence="2 3" key="1">
    <citation type="submission" date="2019-12" db="EMBL/GenBank/DDBJ databases">
        <title>Whole-genome sequencing of Allorhizobium vitis.</title>
        <authorList>
            <person name="Gan H.M."/>
            <person name="Szegedi E."/>
            <person name="Burr T."/>
            <person name="Savka M.A."/>
        </authorList>
    </citation>
    <scope>NUCLEOTIDE SEQUENCE [LARGE SCALE GENOMIC DNA]</scope>
    <source>
        <strain evidence="2 3">CG415</strain>
    </source>
</reference>
<dbReference type="AlphaFoldDB" id="A0A7K1RKD1"/>
<gene>
    <name evidence="2" type="ORF">GOZ88_20475</name>
</gene>
<dbReference type="InterPro" id="IPR018754">
    <property type="entry name" value="RovC-like_DNA-bd"/>
</dbReference>
<organism evidence="2 3">
    <name type="scientific">Agrobacterium vitis</name>
    <name type="common">Rhizobium vitis</name>
    <dbReference type="NCBI Taxonomy" id="373"/>
    <lineage>
        <taxon>Bacteria</taxon>
        <taxon>Pseudomonadati</taxon>
        <taxon>Pseudomonadota</taxon>
        <taxon>Alphaproteobacteria</taxon>
        <taxon>Hyphomicrobiales</taxon>
        <taxon>Rhizobiaceae</taxon>
        <taxon>Rhizobium/Agrobacterium group</taxon>
        <taxon>Agrobacterium</taxon>
    </lineage>
</organism>
<dbReference type="EMBL" id="WPHU01000009">
    <property type="protein sequence ID" value="MVA58483.1"/>
    <property type="molecule type" value="Genomic_DNA"/>
</dbReference>
<sequence length="190" mass="22284">MKETAFWTFDAFPRVLNLTLTNKIPWPNDPIPVSRLPGADRRAVGDDLYVLWERQDRPHRLVVVNGRREGHFNAVVLPLDEAFETRLHAAGRFWRQLKGRPPGPDYGAFPPRSRQLAILTLRIFDGRKAGASYREIANALLAKEAIEPRDWRDHPLKHRIRELLRKADRMIYHGGYHDLLFYPHRRGKRR</sequence>
<dbReference type="Proteomes" id="UP000440716">
    <property type="component" value="Unassembled WGS sequence"/>
</dbReference>
<evidence type="ECO:0000313" key="3">
    <source>
        <dbReference type="Proteomes" id="UP000440716"/>
    </source>
</evidence>
<evidence type="ECO:0000313" key="2">
    <source>
        <dbReference type="EMBL" id="MVA58483.1"/>
    </source>
</evidence>
<name>A0A7K1RKD1_AGRVI</name>
<evidence type="ECO:0000259" key="1">
    <source>
        <dbReference type="Pfam" id="PF10074"/>
    </source>
</evidence>
<feature type="domain" description="T6SS Transcription factor RovC-like DNA binding" evidence="1">
    <location>
        <begin position="76"/>
        <end position="180"/>
    </location>
</feature>
<dbReference type="Pfam" id="PF10074">
    <property type="entry name" value="RovC_DNA-bd"/>
    <property type="match status" value="1"/>
</dbReference>
<proteinExistence type="predicted"/>
<dbReference type="RefSeq" id="WP_156592287.1">
    <property type="nucleotide sequence ID" value="NZ_WPHU01000009.1"/>
</dbReference>
<protein>
    <submittedName>
        <fullName evidence="2">DUF2285 domain-containing protein</fullName>
    </submittedName>
</protein>